<keyword evidence="4" id="KW-0288">FMN</keyword>
<comment type="cofactor">
    <cofactor evidence="2">
        <name>[4Fe-4S] cluster</name>
        <dbReference type="ChEBI" id="CHEBI:49883"/>
    </cofactor>
</comment>
<dbReference type="EMBL" id="CP091092">
    <property type="protein sequence ID" value="WFN36874.1"/>
    <property type="molecule type" value="Genomic_DNA"/>
</dbReference>
<evidence type="ECO:0000313" key="8">
    <source>
        <dbReference type="Proteomes" id="UP001218895"/>
    </source>
</evidence>
<sequence>MTCQIIALMGSPIPDGNCGKLLEKAISGAKDAGCNVVRVDVPSLKFSPCMEHFYCEKNEGCMINDDFSPFLKRFKGADGFIVAMPVMTMGVPGALKSFMDRFQVYFMAKYVRHMPVITKEQKKWRKTLLLSIGGMNIPNDFDGIKLTMDAFCDIIDAPLYGEVLQNDMDNIKDITTRPEVLQAAYDTAFEMCSAIITDKDKYQPLNE</sequence>
<evidence type="ECO:0000256" key="2">
    <source>
        <dbReference type="ARBA" id="ARBA00001966"/>
    </source>
</evidence>
<organism evidence="7 8">
    <name type="scientific">Methanomicrobium antiquum</name>
    <dbReference type="NCBI Taxonomy" id="487686"/>
    <lineage>
        <taxon>Archaea</taxon>
        <taxon>Methanobacteriati</taxon>
        <taxon>Methanobacteriota</taxon>
        <taxon>Stenosarchaea group</taxon>
        <taxon>Methanomicrobia</taxon>
        <taxon>Methanomicrobiales</taxon>
        <taxon>Methanomicrobiaceae</taxon>
        <taxon>Methanomicrobium</taxon>
    </lineage>
</organism>
<dbReference type="Proteomes" id="UP001218895">
    <property type="component" value="Chromosome"/>
</dbReference>
<dbReference type="InterPro" id="IPR051796">
    <property type="entry name" value="ISF_SsuE-like"/>
</dbReference>
<comment type="similarity">
    <text evidence="5">Belongs to the SsuE family. Isf subfamily.</text>
</comment>
<proteinExistence type="inferred from homology"/>
<evidence type="ECO:0000256" key="1">
    <source>
        <dbReference type="ARBA" id="ARBA00001917"/>
    </source>
</evidence>
<dbReference type="AlphaFoldDB" id="A0AAF0FY92"/>
<dbReference type="SUPFAM" id="SSF52218">
    <property type="entry name" value="Flavoproteins"/>
    <property type="match status" value="1"/>
</dbReference>
<dbReference type="InterPro" id="IPR005025">
    <property type="entry name" value="FMN_Rdtase-like_dom"/>
</dbReference>
<keyword evidence="3" id="KW-0285">Flavoprotein</keyword>
<dbReference type="RefSeq" id="WP_278099711.1">
    <property type="nucleotide sequence ID" value="NZ_CP091092.1"/>
</dbReference>
<evidence type="ECO:0000256" key="5">
    <source>
        <dbReference type="ARBA" id="ARBA00038292"/>
    </source>
</evidence>
<feature type="domain" description="NADPH-dependent FMN reductase-like" evidence="6">
    <location>
        <begin position="4"/>
        <end position="110"/>
    </location>
</feature>
<evidence type="ECO:0000256" key="4">
    <source>
        <dbReference type="ARBA" id="ARBA00022643"/>
    </source>
</evidence>
<protein>
    <submittedName>
        <fullName evidence="7">Flavodoxin family protein</fullName>
    </submittedName>
</protein>
<dbReference type="GO" id="GO:0016491">
    <property type="term" value="F:oxidoreductase activity"/>
    <property type="evidence" value="ECO:0007669"/>
    <property type="project" value="InterPro"/>
</dbReference>
<gene>
    <name evidence="7" type="ORF">L1994_00300</name>
</gene>
<dbReference type="KEGG" id="manq:L1994_00300"/>
<dbReference type="Pfam" id="PF03358">
    <property type="entry name" value="FMN_red"/>
    <property type="match status" value="1"/>
</dbReference>
<dbReference type="Gene3D" id="3.40.50.360">
    <property type="match status" value="1"/>
</dbReference>
<dbReference type="GeneID" id="79948790"/>
<accession>A0AAF0FY92</accession>
<dbReference type="PANTHER" id="PTHR43278:SF2">
    <property type="entry name" value="IRON-SULFUR FLAVOPROTEIN"/>
    <property type="match status" value="1"/>
</dbReference>
<dbReference type="InterPro" id="IPR029039">
    <property type="entry name" value="Flavoprotein-like_sf"/>
</dbReference>
<comment type="cofactor">
    <cofactor evidence="1">
        <name>FMN</name>
        <dbReference type="ChEBI" id="CHEBI:58210"/>
    </cofactor>
</comment>
<keyword evidence="8" id="KW-1185">Reference proteome</keyword>
<reference evidence="7" key="1">
    <citation type="submission" date="2022-01" db="EMBL/GenBank/DDBJ databases">
        <title>Complete genome of Methanomicrobium antiquum DSM 21220.</title>
        <authorList>
            <person name="Chen S.-C."/>
            <person name="You Y.-T."/>
            <person name="Zhou Y.-Z."/>
            <person name="Lai M.-C."/>
        </authorList>
    </citation>
    <scope>NUCLEOTIDE SEQUENCE</scope>
    <source>
        <strain evidence="7">DSM 21220</strain>
    </source>
</reference>
<evidence type="ECO:0000313" key="7">
    <source>
        <dbReference type="EMBL" id="WFN36874.1"/>
    </source>
</evidence>
<evidence type="ECO:0000256" key="3">
    <source>
        <dbReference type="ARBA" id="ARBA00022630"/>
    </source>
</evidence>
<dbReference type="PANTHER" id="PTHR43278">
    <property type="entry name" value="NAD(P)H-DEPENDENT FMN-CONTAINING OXIDOREDUCTASE YWQN-RELATED"/>
    <property type="match status" value="1"/>
</dbReference>
<evidence type="ECO:0000259" key="6">
    <source>
        <dbReference type="Pfam" id="PF03358"/>
    </source>
</evidence>
<name>A0AAF0FY92_9EURY</name>